<feature type="domain" description="CHRD" evidence="2">
    <location>
        <begin position="163"/>
        <end position="283"/>
    </location>
</feature>
<dbReference type="InterPro" id="IPR010895">
    <property type="entry name" value="CHRD"/>
</dbReference>
<evidence type="ECO:0000313" key="4">
    <source>
        <dbReference type="Proteomes" id="UP001500064"/>
    </source>
</evidence>
<name>A0ABP4QKL3_9ACTN</name>
<protein>
    <recommendedName>
        <fullName evidence="2">CHRD domain-containing protein</fullName>
    </recommendedName>
</protein>
<dbReference type="Pfam" id="PF11937">
    <property type="entry name" value="DUF3455"/>
    <property type="match status" value="1"/>
</dbReference>
<reference evidence="4" key="1">
    <citation type="journal article" date="2019" name="Int. J. Syst. Evol. Microbiol.">
        <title>The Global Catalogue of Microorganisms (GCM) 10K type strain sequencing project: providing services to taxonomists for standard genome sequencing and annotation.</title>
        <authorList>
            <consortium name="The Broad Institute Genomics Platform"/>
            <consortium name="The Broad Institute Genome Sequencing Center for Infectious Disease"/>
            <person name="Wu L."/>
            <person name="Ma J."/>
        </authorList>
    </citation>
    <scope>NUCLEOTIDE SEQUENCE [LARGE SCALE GENOMIC DNA]</scope>
    <source>
        <strain evidence="4">JCM 13929</strain>
    </source>
</reference>
<evidence type="ECO:0000259" key="2">
    <source>
        <dbReference type="SMART" id="SM00754"/>
    </source>
</evidence>
<organism evidence="3 4">
    <name type="scientific">Nonomuraea maheshkhaliensis</name>
    <dbReference type="NCBI Taxonomy" id="419590"/>
    <lineage>
        <taxon>Bacteria</taxon>
        <taxon>Bacillati</taxon>
        <taxon>Actinomycetota</taxon>
        <taxon>Actinomycetes</taxon>
        <taxon>Streptosporangiales</taxon>
        <taxon>Streptosporangiaceae</taxon>
        <taxon>Nonomuraea</taxon>
    </lineage>
</organism>
<feature type="domain" description="CHRD" evidence="2">
    <location>
        <begin position="32"/>
        <end position="150"/>
    </location>
</feature>
<comment type="caution">
    <text evidence="3">The sequence shown here is derived from an EMBL/GenBank/DDBJ whole genome shotgun (WGS) entry which is preliminary data.</text>
</comment>
<dbReference type="InterPro" id="IPR021851">
    <property type="entry name" value="DUF3455"/>
</dbReference>
<evidence type="ECO:0000256" key="1">
    <source>
        <dbReference type="SAM" id="SignalP"/>
    </source>
</evidence>
<dbReference type="Proteomes" id="UP001500064">
    <property type="component" value="Unassembled WGS sequence"/>
</dbReference>
<dbReference type="SMART" id="SM00754">
    <property type="entry name" value="CHRD"/>
    <property type="match status" value="2"/>
</dbReference>
<gene>
    <name evidence="3" type="ORF">GCM10009733_003820</name>
</gene>
<feature type="signal peptide" evidence="1">
    <location>
        <begin position="1"/>
        <end position="27"/>
    </location>
</feature>
<evidence type="ECO:0000313" key="3">
    <source>
        <dbReference type="EMBL" id="GAA1610976.1"/>
    </source>
</evidence>
<proteinExistence type="predicted"/>
<keyword evidence="1" id="KW-0732">Signal</keyword>
<dbReference type="RefSeq" id="WP_346101095.1">
    <property type="nucleotide sequence ID" value="NZ_BAAAMU010000002.1"/>
</dbReference>
<sequence>MSERRILVPALLAAGALLAGPVSPAHAPADDVYLAAGLRGAGEVGAPGDADGASTVVLRISGNQVTFAARWNGIGVPTAGRVHAGAKGTEGDVRLDLLPGSLPGSALGVTGTVTAAADVVSALVENPGGFYANLYDAAHPKGAVRGQFHRLSRPVDLNGVLHGGDQATLSAQTGGESGGRATWWLRPGSSSIAYTVTWPGTGSGLGRVTAGHLHKGTPGRHGAVAAELFTVPRGLPANVTGVTGETPVAPKVAKSVAAGPGAYYADLRTAELGDGAAPGRLSGAAFTHPRGFTAEVLRGSQIYACTQLPAGGYGFTQLGVTAQLRRGIDHSFVTPASGPPQWVAPDGSAVRGAVFSRTPNGAHIPELVLDATQAGAGTGLLAQATQILRLNTTGGVAPAGACEPGAEVSVPYGADYVFLG</sequence>
<accession>A0ABP4QKL3</accession>
<dbReference type="Pfam" id="PF07452">
    <property type="entry name" value="CHRD"/>
    <property type="match status" value="2"/>
</dbReference>
<feature type="chain" id="PRO_5046767018" description="CHRD domain-containing protein" evidence="1">
    <location>
        <begin position="28"/>
        <end position="420"/>
    </location>
</feature>
<keyword evidence="4" id="KW-1185">Reference proteome</keyword>
<dbReference type="EMBL" id="BAAAMU010000002">
    <property type="protein sequence ID" value="GAA1610976.1"/>
    <property type="molecule type" value="Genomic_DNA"/>
</dbReference>